<dbReference type="EMBL" id="UINC01007129">
    <property type="protein sequence ID" value="SVA31573.1"/>
    <property type="molecule type" value="Genomic_DNA"/>
</dbReference>
<feature type="region of interest" description="Disordered" evidence="1">
    <location>
        <begin position="637"/>
        <end position="657"/>
    </location>
</feature>
<protein>
    <submittedName>
        <fullName evidence="3">Uncharacterized protein</fullName>
    </submittedName>
</protein>
<proteinExistence type="predicted"/>
<name>A0A381UX89_9ZZZZ</name>
<accession>A0A381UX89</accession>
<sequence length="657" mass="74288">MRTLIVILLIPVFALVFLLAITLNQVVSTVSSEDLVVRLLDDVEIYDYFYDDLMVRLSDDLSAREYEIKFYREDREFIHVLKLDNPDGDPRGFKVFVDDVLPREYIRRELRENLDVGLAYLYGGQDGFTVDLGAQDRIREIPSATERLLKSTLLSGELVEDLIFPTMVMLNIDVLEPTLGLGFDEYELQQIAFLLFAPEWIDQHAVSVTHTMAPYLAQDADEFQFVMRIEDRVIIAGEIMKSKLSDDQILYRLVFTQMVRPLLGQALGLAHEVGFGITLTNQEVVDVMEAIAPKEWVEELGDGIIDELTAYLVNAQDEINYTISLKERKDAAAFVLTELVINELKESINERPTCQSAIEIKRASEDVARRNLPSCIPGGQSSIDPIVDSLHPLLRMEVDNFISQKIPDNLHYSNAFFQSVIGGDMAVVENVRQNVSDGVEFSDQDLLDSLAGVGFYRREQLIDPEAQMTAEDLVNLIADGVIWTDVDFVEGLDEPTRLQVEGLRQNLATALSFRWLIWLLILLPLFLLAYFAADKWPSRLKWGGAILAVTAVMVYTAISILWSNYSTDLYEQYLPKTVDLGLQMETNFPSLAEELKENGPVDKLFEILEAWQELLRNQTIPWIFLGVLAFALGTGWPSRSGSSREPRASLGQEPIPS</sequence>
<organism evidence="3">
    <name type="scientific">marine metagenome</name>
    <dbReference type="NCBI Taxonomy" id="408172"/>
    <lineage>
        <taxon>unclassified sequences</taxon>
        <taxon>metagenomes</taxon>
        <taxon>ecological metagenomes</taxon>
    </lineage>
</organism>
<feature type="transmembrane region" description="Helical" evidence="2">
    <location>
        <begin position="619"/>
        <end position="637"/>
    </location>
</feature>
<evidence type="ECO:0000313" key="3">
    <source>
        <dbReference type="EMBL" id="SVA31573.1"/>
    </source>
</evidence>
<reference evidence="3" key="1">
    <citation type="submission" date="2018-05" db="EMBL/GenBank/DDBJ databases">
        <authorList>
            <person name="Lanie J.A."/>
            <person name="Ng W.-L."/>
            <person name="Kazmierczak K.M."/>
            <person name="Andrzejewski T.M."/>
            <person name="Davidsen T.M."/>
            <person name="Wayne K.J."/>
            <person name="Tettelin H."/>
            <person name="Glass J.I."/>
            <person name="Rusch D."/>
            <person name="Podicherti R."/>
            <person name="Tsui H.-C.T."/>
            <person name="Winkler M.E."/>
        </authorList>
    </citation>
    <scope>NUCLEOTIDE SEQUENCE</scope>
</reference>
<keyword evidence="2" id="KW-1133">Transmembrane helix</keyword>
<feature type="transmembrane region" description="Helical" evidence="2">
    <location>
        <begin position="545"/>
        <end position="565"/>
    </location>
</feature>
<evidence type="ECO:0000256" key="1">
    <source>
        <dbReference type="SAM" id="MobiDB-lite"/>
    </source>
</evidence>
<gene>
    <name evidence="3" type="ORF">METZ01_LOCUS84427</name>
</gene>
<keyword evidence="2" id="KW-0472">Membrane</keyword>
<feature type="transmembrane region" description="Helical" evidence="2">
    <location>
        <begin position="515"/>
        <end position="533"/>
    </location>
</feature>
<keyword evidence="2" id="KW-0812">Transmembrane</keyword>
<evidence type="ECO:0000256" key="2">
    <source>
        <dbReference type="SAM" id="Phobius"/>
    </source>
</evidence>
<dbReference type="AlphaFoldDB" id="A0A381UX89"/>